<dbReference type="AlphaFoldDB" id="A0A1I4AVQ3"/>
<proteinExistence type="predicted"/>
<sequence>MDYKIGNRVRGIVTGIQPYGVFVALDDETQGLVHISELKHGFIKEIEDIVNIGDEVDVIIMDIDEYSKKISLSMRGLHRPKYHPFSNKKKNPRYGRRTGTEFESIRKQLPVWIDEALREIEKNEQHS</sequence>
<dbReference type="SMART" id="SM00316">
    <property type="entry name" value="S1"/>
    <property type="match status" value="1"/>
</dbReference>
<organism evidence="2 3">
    <name type="scientific">Marinilactibacillus piezotolerans</name>
    <dbReference type="NCBI Taxonomy" id="258723"/>
    <lineage>
        <taxon>Bacteria</taxon>
        <taxon>Bacillati</taxon>
        <taxon>Bacillota</taxon>
        <taxon>Bacilli</taxon>
        <taxon>Lactobacillales</taxon>
        <taxon>Carnobacteriaceae</taxon>
        <taxon>Marinilactibacillus</taxon>
    </lineage>
</organism>
<dbReference type="OrthoDB" id="9810507at2"/>
<dbReference type="Proteomes" id="UP000199589">
    <property type="component" value="Unassembled WGS sequence"/>
</dbReference>
<dbReference type="PANTHER" id="PTHR10724">
    <property type="entry name" value="30S RIBOSOMAL PROTEIN S1"/>
    <property type="match status" value="1"/>
</dbReference>
<dbReference type="FunFam" id="2.40.50.140:FF:000051">
    <property type="entry name" value="RNA-binding transcriptional accessory protein"/>
    <property type="match status" value="1"/>
</dbReference>
<dbReference type="STRING" id="258723.GCA_900169305_01820"/>
<gene>
    <name evidence="2" type="ORF">SAMN04488569_105612</name>
</gene>
<dbReference type="SUPFAM" id="SSF50249">
    <property type="entry name" value="Nucleic acid-binding proteins"/>
    <property type="match status" value="1"/>
</dbReference>
<dbReference type="InterPro" id="IPR012340">
    <property type="entry name" value="NA-bd_OB-fold"/>
</dbReference>
<dbReference type="GO" id="GO:0006412">
    <property type="term" value="P:translation"/>
    <property type="evidence" value="ECO:0007669"/>
    <property type="project" value="TreeGrafter"/>
</dbReference>
<name>A0A1I4AVQ3_9LACT</name>
<dbReference type="PROSITE" id="PS50126">
    <property type="entry name" value="S1"/>
    <property type="match status" value="1"/>
</dbReference>
<protein>
    <submittedName>
        <fullName evidence="2">General stress protein 13</fullName>
    </submittedName>
</protein>
<keyword evidence="3" id="KW-1185">Reference proteome</keyword>
<dbReference type="GO" id="GO:0003735">
    <property type="term" value="F:structural constituent of ribosome"/>
    <property type="evidence" value="ECO:0007669"/>
    <property type="project" value="TreeGrafter"/>
</dbReference>
<reference evidence="3" key="1">
    <citation type="submission" date="2016-10" db="EMBL/GenBank/DDBJ databases">
        <authorList>
            <person name="Varghese N."/>
            <person name="Submissions S."/>
        </authorList>
    </citation>
    <scope>NUCLEOTIDE SEQUENCE [LARGE SCALE GENOMIC DNA]</scope>
    <source>
        <strain evidence="3">DSM 16108</strain>
    </source>
</reference>
<evidence type="ECO:0000313" key="3">
    <source>
        <dbReference type="Proteomes" id="UP000199589"/>
    </source>
</evidence>
<feature type="domain" description="S1 motif" evidence="1">
    <location>
        <begin position="6"/>
        <end position="75"/>
    </location>
</feature>
<dbReference type="GO" id="GO:0005737">
    <property type="term" value="C:cytoplasm"/>
    <property type="evidence" value="ECO:0007669"/>
    <property type="project" value="UniProtKB-ARBA"/>
</dbReference>
<dbReference type="Gene3D" id="2.40.50.140">
    <property type="entry name" value="Nucleic acid-binding proteins"/>
    <property type="match status" value="1"/>
</dbReference>
<accession>A0A1I4AVQ3</accession>
<dbReference type="InterPro" id="IPR003029">
    <property type="entry name" value="S1_domain"/>
</dbReference>
<evidence type="ECO:0000259" key="1">
    <source>
        <dbReference type="PROSITE" id="PS50126"/>
    </source>
</evidence>
<dbReference type="EMBL" id="FOSJ01000056">
    <property type="protein sequence ID" value="SFK60373.1"/>
    <property type="molecule type" value="Genomic_DNA"/>
</dbReference>
<dbReference type="InterPro" id="IPR050437">
    <property type="entry name" value="Ribos_protein_bS1-like"/>
</dbReference>
<evidence type="ECO:0000313" key="2">
    <source>
        <dbReference type="EMBL" id="SFK60373.1"/>
    </source>
</evidence>
<dbReference type="Pfam" id="PF00575">
    <property type="entry name" value="S1"/>
    <property type="match status" value="1"/>
</dbReference>
<dbReference type="NCBIfam" id="NF040579">
    <property type="entry name" value="S1_dom_CvfD"/>
    <property type="match status" value="1"/>
</dbReference>
<dbReference type="RefSeq" id="WP_091898482.1">
    <property type="nucleotide sequence ID" value="NZ_FOSJ01000056.1"/>
</dbReference>
<dbReference type="PANTHER" id="PTHR10724:SF10">
    <property type="entry name" value="S1 RNA-BINDING DOMAIN-CONTAINING PROTEIN 1"/>
    <property type="match status" value="1"/>
</dbReference>
<dbReference type="GO" id="GO:0003729">
    <property type="term" value="F:mRNA binding"/>
    <property type="evidence" value="ECO:0007669"/>
    <property type="project" value="TreeGrafter"/>
</dbReference>